<accession>A0A1H9I2C9</accession>
<keyword evidence="2" id="KW-1185">Reference proteome</keyword>
<dbReference type="Proteomes" id="UP000183658">
    <property type="component" value="Unassembled WGS sequence"/>
</dbReference>
<dbReference type="OrthoDB" id="1362537at2"/>
<dbReference type="RefSeq" id="WP_074722665.1">
    <property type="nucleotide sequence ID" value="NZ_CBCRVS010000012.1"/>
</dbReference>
<evidence type="ECO:0000313" key="2">
    <source>
        <dbReference type="Proteomes" id="UP000183658"/>
    </source>
</evidence>
<gene>
    <name evidence="1" type="ORF">SAMN05444355_103335</name>
</gene>
<organism evidence="1 2">
    <name type="scientific">Flavobacterium frigoris</name>
    <dbReference type="NCBI Taxonomy" id="229204"/>
    <lineage>
        <taxon>Bacteria</taxon>
        <taxon>Pseudomonadati</taxon>
        <taxon>Bacteroidota</taxon>
        <taxon>Flavobacteriia</taxon>
        <taxon>Flavobacteriales</taxon>
        <taxon>Flavobacteriaceae</taxon>
        <taxon>Flavobacterium</taxon>
    </lineage>
</organism>
<reference evidence="2" key="1">
    <citation type="submission" date="2016-10" db="EMBL/GenBank/DDBJ databases">
        <authorList>
            <person name="Varghese N."/>
            <person name="Submissions S."/>
        </authorList>
    </citation>
    <scope>NUCLEOTIDE SEQUENCE [LARGE SCALE GENOMIC DNA]</scope>
    <source>
        <strain evidence="2">DSM 15719</strain>
    </source>
</reference>
<sequence>MIRKIIIGFVLVFGLSVQSQSKKTQPSYEAKVKNYVLWFESLPDHKKREEANVLVMNLNMMSAYDRGMWLATSAKYSKHKETPEVKEILIDSLSNEGVKKKLFADSTKQVGEKVDTIIILSSSIAKDRIVASNAEVRKKIADWKVVINESERKLDSILGTARNQDHSMANSRIVDDLVDKSEEGNRELISLRRDLITYSDEEAYKWNSYLIDKYELEVQISVPHKLTNEELDSGIPSGIKFDKKEKKYFAKFERGYKNGNRWDEYSSFQLERIDGND</sequence>
<name>A0A1H9I2C9_FLAFI</name>
<dbReference type="AlphaFoldDB" id="A0A1H9I2C9"/>
<evidence type="ECO:0000313" key="1">
    <source>
        <dbReference type="EMBL" id="SEQ68615.1"/>
    </source>
</evidence>
<dbReference type="EMBL" id="FOFZ01000003">
    <property type="protein sequence ID" value="SEQ68615.1"/>
    <property type="molecule type" value="Genomic_DNA"/>
</dbReference>
<protein>
    <submittedName>
        <fullName evidence="1">Uncharacterized protein</fullName>
    </submittedName>
</protein>
<proteinExistence type="predicted"/>